<proteinExistence type="predicted"/>
<dbReference type="Proteomes" id="UP000006671">
    <property type="component" value="Unassembled WGS sequence"/>
</dbReference>
<organism evidence="2">
    <name type="scientific">Naegleria gruberi</name>
    <name type="common">Amoeba</name>
    <dbReference type="NCBI Taxonomy" id="5762"/>
    <lineage>
        <taxon>Eukaryota</taxon>
        <taxon>Discoba</taxon>
        <taxon>Heterolobosea</taxon>
        <taxon>Tetramitia</taxon>
        <taxon>Eutetramitia</taxon>
        <taxon>Vahlkampfiidae</taxon>
        <taxon>Naegleria</taxon>
    </lineage>
</organism>
<reference evidence="1 2" key="1">
    <citation type="journal article" date="2010" name="Cell">
        <title>The genome of Naegleria gruberi illuminates early eukaryotic versatility.</title>
        <authorList>
            <person name="Fritz-Laylin L.K."/>
            <person name="Prochnik S.E."/>
            <person name="Ginger M.L."/>
            <person name="Dacks J.B."/>
            <person name="Carpenter M.L."/>
            <person name="Field M.C."/>
            <person name="Kuo A."/>
            <person name="Paredez A."/>
            <person name="Chapman J."/>
            <person name="Pham J."/>
            <person name="Shu S."/>
            <person name="Neupane R."/>
            <person name="Cipriano M."/>
            <person name="Mancuso J."/>
            <person name="Tu H."/>
            <person name="Salamov A."/>
            <person name="Lindquist E."/>
            <person name="Shapiro H."/>
            <person name="Lucas S."/>
            <person name="Grigoriev I.V."/>
            <person name="Cande W.Z."/>
            <person name="Fulton C."/>
            <person name="Rokhsar D.S."/>
            <person name="Dawson S.C."/>
        </authorList>
    </citation>
    <scope>NUCLEOTIDE SEQUENCE [LARGE SCALE GENOMIC DNA]</scope>
    <source>
        <strain evidence="1 2">NEG-M</strain>
    </source>
</reference>
<evidence type="ECO:0000313" key="2">
    <source>
        <dbReference type="Proteomes" id="UP000006671"/>
    </source>
</evidence>
<dbReference type="OMA" id="HANNIID"/>
<evidence type="ECO:0000313" key="1">
    <source>
        <dbReference type="EMBL" id="EFC44206.1"/>
    </source>
</evidence>
<dbReference type="RefSeq" id="XP_002676950.1">
    <property type="nucleotide sequence ID" value="XM_002676904.1"/>
</dbReference>
<dbReference type="VEuPathDB" id="AmoebaDB:NAEGRDRAFT_67851"/>
<accession>D2VG48</accession>
<dbReference type="OrthoDB" id="10324735at2759"/>
<keyword evidence="2" id="KW-1185">Reference proteome</keyword>
<dbReference type="KEGG" id="ngr:NAEGRDRAFT_67851"/>
<dbReference type="EMBL" id="GG738869">
    <property type="protein sequence ID" value="EFC44206.1"/>
    <property type="molecule type" value="Genomic_DNA"/>
</dbReference>
<protein>
    <submittedName>
        <fullName evidence="1">Predicted protein</fullName>
    </submittedName>
</protein>
<name>D2VG48_NAEGR</name>
<sequence>MGQGQGLSASDSDVLFEESESQEQQYQKVISAQEMAKYQKVIKSKLSELTCFGSIPPLVLNDLLSNLFLKDSIKKYYLSSTPEGTIEYLGSLLTIYETNDKNQHNFYRNVKLNQYVTEMNERQKIPHDKILKVRLVLIQTPKDYSTLNLFDLLSPVLDNFSGLSPSQAFNLANNEENFENQPITDVQLTPAIAIGPFLLYYNSLGLVIPKRVVGEASFILSEIDPFACIYLNDETLHRLSTIVFDWNITARYSVQTNNSQHFVDSLATLFKISLVDNPTLAEYLKSVRSNGIGDCTIPFSEAFREQFKVKKTEKTFTDRNELLTFTSKLAQRKFSKESFPNEWKLFHNFERMFWSEMIQREKYYLLAHKAKEIKRSSVDNPTRHSISTSTIEENIFGDGTKLFAKLPTVHDWF</sequence>
<gene>
    <name evidence="1" type="ORF">NAEGRDRAFT_67851</name>
</gene>
<dbReference type="GeneID" id="8848099"/>
<dbReference type="AlphaFoldDB" id="D2VG48"/>
<dbReference type="InParanoid" id="D2VG48"/>